<name>A0A2M8W592_9RHOB</name>
<dbReference type="Proteomes" id="UP000228531">
    <property type="component" value="Unassembled WGS sequence"/>
</dbReference>
<comment type="caution">
    <text evidence="1">The sequence shown here is derived from an EMBL/GenBank/DDBJ whole genome shotgun (WGS) entry which is preliminary data.</text>
</comment>
<dbReference type="AlphaFoldDB" id="A0A2M8W592"/>
<gene>
    <name evidence="1" type="ORF">BC777_2447</name>
</gene>
<organism evidence="1 2">
    <name type="scientific">Yoonia maricola</name>
    <dbReference type="NCBI Taxonomy" id="420999"/>
    <lineage>
        <taxon>Bacteria</taxon>
        <taxon>Pseudomonadati</taxon>
        <taxon>Pseudomonadota</taxon>
        <taxon>Alphaproteobacteria</taxon>
        <taxon>Rhodobacterales</taxon>
        <taxon>Paracoccaceae</taxon>
        <taxon>Yoonia</taxon>
    </lineage>
</organism>
<dbReference type="InterPro" id="IPR019882">
    <property type="entry name" value="CHP03643"/>
</dbReference>
<evidence type="ECO:0000313" key="2">
    <source>
        <dbReference type="Proteomes" id="UP000228531"/>
    </source>
</evidence>
<dbReference type="EMBL" id="PGTY01000002">
    <property type="protein sequence ID" value="PJI86090.1"/>
    <property type="molecule type" value="Genomic_DNA"/>
</dbReference>
<evidence type="ECO:0000313" key="1">
    <source>
        <dbReference type="EMBL" id="PJI86090.1"/>
    </source>
</evidence>
<accession>A0A2M8W592</accession>
<protein>
    <submittedName>
        <fullName evidence="1">Uncharacterized protein (TIGR03643 family)</fullName>
    </submittedName>
</protein>
<sequence>MRHLWSQVAFAHSATTSFCMPQTPALPPAHVSDIIQMALSDHVSFQDIRREYGIGEKDVKALMRDNLKPGSYRAWRKRVRDFGDRRETYK</sequence>
<reference evidence="1 2" key="1">
    <citation type="submission" date="2017-11" db="EMBL/GenBank/DDBJ databases">
        <title>Genomic Encyclopedia of Archaeal and Bacterial Type Strains, Phase II (KMG-II): From Individual Species to Whole Genera.</title>
        <authorList>
            <person name="Goeker M."/>
        </authorList>
    </citation>
    <scope>NUCLEOTIDE SEQUENCE [LARGE SCALE GENOMIC DNA]</scope>
    <source>
        <strain evidence="1 2">DSM 29128</strain>
    </source>
</reference>
<proteinExistence type="predicted"/>
<dbReference type="Pfam" id="PF10985">
    <property type="entry name" value="DUF2805"/>
    <property type="match status" value="1"/>
</dbReference>
<keyword evidence="2" id="KW-1185">Reference proteome</keyword>